<evidence type="ECO:0000313" key="13">
    <source>
        <dbReference type="Proteomes" id="UP001152300"/>
    </source>
</evidence>
<evidence type="ECO:0000259" key="11">
    <source>
        <dbReference type="Pfam" id="PF22379"/>
    </source>
</evidence>
<evidence type="ECO:0000256" key="7">
    <source>
        <dbReference type="ARBA" id="ARBA00023242"/>
    </source>
</evidence>
<dbReference type="InterPro" id="IPR055065">
    <property type="entry name" value="OB_MCM10"/>
</dbReference>
<feature type="compositionally biased region" description="Basic and acidic residues" evidence="8">
    <location>
        <begin position="140"/>
        <end position="157"/>
    </location>
</feature>
<evidence type="ECO:0000256" key="9">
    <source>
        <dbReference type="SAM" id="Phobius"/>
    </source>
</evidence>
<feature type="region of interest" description="Disordered" evidence="8">
    <location>
        <begin position="811"/>
        <end position="849"/>
    </location>
</feature>
<dbReference type="EMBL" id="JAPEIS010000012">
    <property type="protein sequence ID" value="KAJ8061075.1"/>
    <property type="molecule type" value="Genomic_DNA"/>
</dbReference>
<dbReference type="PANTHER" id="PTHR13454">
    <property type="entry name" value="PROTEIN MCM10 HOMOLOG"/>
    <property type="match status" value="1"/>
</dbReference>
<keyword evidence="7" id="KW-0539">Nucleus</keyword>
<evidence type="ECO:0000256" key="3">
    <source>
        <dbReference type="ARBA" id="ARBA00022705"/>
    </source>
</evidence>
<dbReference type="Pfam" id="PF22379">
    <property type="entry name" value="OB_MCM10"/>
    <property type="match status" value="1"/>
</dbReference>
<dbReference type="AlphaFoldDB" id="A0A9X0AE30"/>
<comment type="caution">
    <text evidence="12">The sequence shown here is derived from an EMBL/GenBank/DDBJ whole genome shotgun (WGS) entry which is preliminary data.</text>
</comment>
<dbReference type="OrthoDB" id="273123at2759"/>
<evidence type="ECO:0000256" key="5">
    <source>
        <dbReference type="ARBA" id="ARBA00022771"/>
    </source>
</evidence>
<evidence type="ECO:0008006" key="14">
    <source>
        <dbReference type="Google" id="ProtNLM"/>
    </source>
</evidence>
<feature type="region of interest" description="Disordered" evidence="8">
    <location>
        <begin position="244"/>
        <end position="516"/>
    </location>
</feature>
<dbReference type="GO" id="GO:0003697">
    <property type="term" value="F:single-stranded DNA binding"/>
    <property type="evidence" value="ECO:0007669"/>
    <property type="project" value="InterPro"/>
</dbReference>
<feature type="compositionally biased region" description="Basic and acidic residues" evidence="8">
    <location>
        <begin position="295"/>
        <end position="304"/>
    </location>
</feature>
<feature type="domain" description="MCM10 OB-fold" evidence="11">
    <location>
        <begin position="512"/>
        <end position="645"/>
    </location>
</feature>
<feature type="compositionally biased region" description="Polar residues" evidence="8">
    <location>
        <begin position="261"/>
        <end position="277"/>
    </location>
</feature>
<keyword evidence="9" id="KW-0472">Membrane</keyword>
<keyword evidence="6" id="KW-0862">Zinc</keyword>
<dbReference type="InterPro" id="IPR015408">
    <property type="entry name" value="Znf_Mcm10/DnaG"/>
</dbReference>
<comment type="subcellular location">
    <subcellularLocation>
        <location evidence="1">Nucleus</location>
    </subcellularLocation>
</comment>
<accession>A0A9X0AE30</accession>
<evidence type="ECO:0000259" key="10">
    <source>
        <dbReference type="Pfam" id="PF09329"/>
    </source>
</evidence>
<dbReference type="GO" id="GO:0008270">
    <property type="term" value="F:zinc ion binding"/>
    <property type="evidence" value="ECO:0007669"/>
    <property type="project" value="UniProtKB-KW"/>
</dbReference>
<reference evidence="12" key="1">
    <citation type="submission" date="2022-11" db="EMBL/GenBank/DDBJ databases">
        <title>Genome Resource of Sclerotinia nivalis Strain SnTB1, a Plant Pathogen Isolated from American Ginseng.</title>
        <authorList>
            <person name="Fan S."/>
        </authorList>
    </citation>
    <scope>NUCLEOTIDE SEQUENCE</scope>
    <source>
        <strain evidence="12">SnTB1</strain>
    </source>
</reference>
<feature type="compositionally biased region" description="Polar residues" evidence="8">
    <location>
        <begin position="474"/>
        <end position="483"/>
    </location>
</feature>
<dbReference type="Gene3D" id="2.40.50.140">
    <property type="entry name" value="Nucleic acid-binding proteins"/>
    <property type="match status" value="1"/>
</dbReference>
<dbReference type="PANTHER" id="PTHR13454:SF11">
    <property type="entry name" value="PROTEIN MCM10 HOMOLOG"/>
    <property type="match status" value="1"/>
</dbReference>
<keyword evidence="4" id="KW-0479">Metal-binding</keyword>
<feature type="compositionally biased region" description="Polar residues" evidence="8">
    <location>
        <begin position="379"/>
        <end position="390"/>
    </location>
</feature>
<protein>
    <recommendedName>
        <fullName evidence="14">Zinc finger Mcm10/DnaG-type domain-containing protein</fullName>
    </recommendedName>
</protein>
<keyword evidence="9" id="KW-1133">Transmembrane helix</keyword>
<evidence type="ECO:0000256" key="6">
    <source>
        <dbReference type="ARBA" id="ARBA00022833"/>
    </source>
</evidence>
<dbReference type="FunFam" id="2.40.50.140:FF:000174">
    <property type="entry name" value="DNA replication licensing factor mcm10"/>
    <property type="match status" value="1"/>
</dbReference>
<evidence type="ECO:0000313" key="12">
    <source>
        <dbReference type="EMBL" id="KAJ8061075.1"/>
    </source>
</evidence>
<comment type="similarity">
    <text evidence="2">Belongs to the MCM10 family.</text>
</comment>
<feature type="region of interest" description="Disordered" evidence="8">
    <location>
        <begin position="187"/>
        <end position="219"/>
    </location>
</feature>
<keyword evidence="3" id="KW-0235">DNA replication</keyword>
<dbReference type="InterPro" id="IPR040184">
    <property type="entry name" value="Mcm10"/>
</dbReference>
<sequence>MTNNNISRELVSRYQISLNRFINCLFHYLHIIIVLIMSQGGAEEAQWPPRSPREALLSTPSGRDRLRRFATGFSPTASPSKRRPPVSPLSHATGKDRMKADMYMEEMGGDDDDDEETLQLKLQAIEARLRLKKLQKKSKQSSDSEGEKNEKIEDRRPASGLLRANSAATNRAPSRLVGLGVAGLRERQLQRPKSRAEINVPASPPRRVQPAELPRSPGRVLLGIDKGLKGTDVSLKRAPSLRKNLESEFNNSKRTGPFLQRSHSQTGNRAPASQNSSLEERPKSFSERMAAIRAVDTERQERAARIKKNRSSAFDIDQKQMDSFKNNAIELPNHSAPTKEFSREEVLNSYNKSNGELRRHKTTSNSLSTMKNGKETSARPVSQGLQGSFDSSRRPESKNSNEIYTGLRRGSQDSQGSFDTSRRSALKKSNEITTKPSSQSSQSSFDSLRSAIRNGTETKFLTRPNSREKRPDSQNKNTQSSFDNLKRTRSNSNPSKAPSDTSDGEASQFEPYSSSHLSKRIIPHQVLTRTLQGKKTFVIPDLLRTVKAPDFTGPEIEEDVVVFATIAAKSAPRAHQDQAKNGGKFMVLTLTDLKWEIELFLFKTAFEKFWKLTPGTVIALLNPGFMPPARGKADTGKFSLTLNSSDDTILEIGTNRDLGYCKSVKKDGKTCDTWVNKRHTEFCDFHVNLSLTKTHANRMEVNTMSFGPKRNYGGGGTERKYKSQDMTGYMQRREELKKEEKTKYDRESHSQIYIGKRSAVNLLDDVDFDPDAFHRGSTKEDRMTRQLLAQEKERELGRKLGMMGGGLGADYMKKRNPVQPNPQDMQNSGDREPSPPDAKKLGLIGTKPSVRLSPINKRKRANTIGGIKKKTRFVTEKGIREAGRESLGGAELDIELD</sequence>
<name>A0A9X0AE30_9HELO</name>
<dbReference type="Pfam" id="PF09329">
    <property type="entry name" value="zf-primase"/>
    <property type="match status" value="1"/>
</dbReference>
<evidence type="ECO:0000256" key="4">
    <source>
        <dbReference type="ARBA" id="ARBA00022723"/>
    </source>
</evidence>
<keyword evidence="13" id="KW-1185">Reference proteome</keyword>
<evidence type="ECO:0000256" key="8">
    <source>
        <dbReference type="SAM" id="MobiDB-lite"/>
    </source>
</evidence>
<dbReference type="GO" id="GO:0006270">
    <property type="term" value="P:DNA replication initiation"/>
    <property type="evidence" value="ECO:0007669"/>
    <property type="project" value="InterPro"/>
</dbReference>
<dbReference type="GO" id="GO:0003688">
    <property type="term" value="F:DNA replication origin binding"/>
    <property type="evidence" value="ECO:0007669"/>
    <property type="project" value="TreeGrafter"/>
</dbReference>
<dbReference type="InterPro" id="IPR012340">
    <property type="entry name" value="NA-bd_OB-fold"/>
</dbReference>
<keyword evidence="5" id="KW-0863">Zinc-finger</keyword>
<feature type="domain" description="Zinc finger Mcm10/DnaG-type" evidence="10">
    <location>
        <begin position="653"/>
        <end position="698"/>
    </location>
</feature>
<evidence type="ECO:0000256" key="1">
    <source>
        <dbReference type="ARBA" id="ARBA00004123"/>
    </source>
</evidence>
<gene>
    <name evidence="12" type="ORF">OCU04_010152</name>
</gene>
<organism evidence="12 13">
    <name type="scientific">Sclerotinia nivalis</name>
    <dbReference type="NCBI Taxonomy" id="352851"/>
    <lineage>
        <taxon>Eukaryota</taxon>
        <taxon>Fungi</taxon>
        <taxon>Dikarya</taxon>
        <taxon>Ascomycota</taxon>
        <taxon>Pezizomycotina</taxon>
        <taxon>Leotiomycetes</taxon>
        <taxon>Helotiales</taxon>
        <taxon>Sclerotiniaceae</taxon>
        <taxon>Sclerotinia</taxon>
    </lineage>
</organism>
<evidence type="ECO:0000256" key="2">
    <source>
        <dbReference type="ARBA" id="ARBA00009679"/>
    </source>
</evidence>
<dbReference type="GO" id="GO:0043596">
    <property type="term" value="C:nuclear replication fork"/>
    <property type="evidence" value="ECO:0007669"/>
    <property type="project" value="TreeGrafter"/>
</dbReference>
<feature type="compositionally biased region" description="Basic and acidic residues" evidence="8">
    <location>
        <begin position="829"/>
        <end position="840"/>
    </location>
</feature>
<keyword evidence="9" id="KW-0812">Transmembrane</keyword>
<dbReference type="Proteomes" id="UP001152300">
    <property type="component" value="Unassembled WGS sequence"/>
</dbReference>
<feature type="region of interest" description="Disordered" evidence="8">
    <location>
        <begin position="133"/>
        <end position="169"/>
    </location>
</feature>
<feature type="region of interest" description="Disordered" evidence="8">
    <location>
        <begin position="70"/>
        <end position="98"/>
    </location>
</feature>
<feature type="transmembrane region" description="Helical" evidence="9">
    <location>
        <begin position="21"/>
        <end position="42"/>
    </location>
</feature>
<feature type="compositionally biased region" description="Polar residues" evidence="8">
    <location>
        <begin position="490"/>
        <end position="516"/>
    </location>
</feature>
<proteinExistence type="inferred from homology"/>